<keyword evidence="1" id="KW-0418">Kinase</keyword>
<protein>
    <submittedName>
        <fullName evidence="1">Protein kinase-like domain, concanavalin A-like lectin/glucanase domain protein</fullName>
    </submittedName>
</protein>
<name>A0A699GJY7_TANCI</name>
<organism evidence="1">
    <name type="scientific">Tanacetum cinerariifolium</name>
    <name type="common">Dalmatian daisy</name>
    <name type="synonym">Chrysanthemum cinerariifolium</name>
    <dbReference type="NCBI Taxonomy" id="118510"/>
    <lineage>
        <taxon>Eukaryota</taxon>
        <taxon>Viridiplantae</taxon>
        <taxon>Streptophyta</taxon>
        <taxon>Embryophyta</taxon>
        <taxon>Tracheophyta</taxon>
        <taxon>Spermatophyta</taxon>
        <taxon>Magnoliopsida</taxon>
        <taxon>eudicotyledons</taxon>
        <taxon>Gunneridae</taxon>
        <taxon>Pentapetalae</taxon>
        <taxon>asterids</taxon>
        <taxon>campanulids</taxon>
        <taxon>Asterales</taxon>
        <taxon>Asteraceae</taxon>
        <taxon>Asteroideae</taxon>
        <taxon>Anthemideae</taxon>
        <taxon>Anthemidinae</taxon>
        <taxon>Tanacetum</taxon>
    </lineage>
</organism>
<reference evidence="1" key="1">
    <citation type="journal article" date="2019" name="Sci. Rep.">
        <title>Draft genome of Tanacetum cinerariifolium, the natural source of mosquito coil.</title>
        <authorList>
            <person name="Yamashiro T."/>
            <person name="Shiraishi A."/>
            <person name="Satake H."/>
            <person name="Nakayama K."/>
        </authorList>
    </citation>
    <scope>NUCLEOTIDE SEQUENCE</scope>
</reference>
<dbReference type="EMBL" id="BKCJ010000094">
    <property type="protein sequence ID" value="GEU29727.1"/>
    <property type="molecule type" value="Genomic_DNA"/>
</dbReference>
<accession>A0A699GJY7</accession>
<evidence type="ECO:0000313" key="1">
    <source>
        <dbReference type="EMBL" id="GEU29727.1"/>
    </source>
</evidence>
<dbReference type="GO" id="GO:0030246">
    <property type="term" value="F:carbohydrate binding"/>
    <property type="evidence" value="ECO:0007669"/>
    <property type="project" value="UniProtKB-KW"/>
</dbReference>
<keyword evidence="1" id="KW-0430">Lectin</keyword>
<proteinExistence type="predicted"/>
<comment type="caution">
    <text evidence="1">The sequence shown here is derived from an EMBL/GenBank/DDBJ whole genome shotgun (WGS) entry which is preliminary data.</text>
</comment>
<gene>
    <name evidence="1" type="ORF">Tci_001705</name>
</gene>
<sequence>MIRPLSLPSLDFDEDSDDGEVINELNKYGNVWNLYCNRIINSVDGNDLSFPCMIEGLKRMGRKLVAIVRDVYVFIGSFTYVTDFVVLDDTWEFIVSNLADVVMGKPFRAVTQLEYDCVKGLFSITRIFDTYSFRMPHKKPRLKNFD</sequence>
<dbReference type="GO" id="GO:0016301">
    <property type="term" value="F:kinase activity"/>
    <property type="evidence" value="ECO:0007669"/>
    <property type="project" value="UniProtKB-KW"/>
</dbReference>
<keyword evidence="1" id="KW-0808">Transferase</keyword>
<dbReference type="AlphaFoldDB" id="A0A699GJY7"/>